<sequence length="64" mass="7177">MKLRKEIEKTIREAREDRANAALAICVLLEEKLGLSQTGWFDDDPLALQAIAERKASAVPQQQV</sequence>
<dbReference type="AlphaFoldDB" id="A0A2D0AEP3"/>
<evidence type="ECO:0000313" key="1">
    <source>
        <dbReference type="EMBL" id="OWP50537.1"/>
    </source>
</evidence>
<gene>
    <name evidence="1" type="ORF">CEG18_13420</name>
</gene>
<dbReference type="Proteomes" id="UP000198145">
    <property type="component" value="Unassembled WGS sequence"/>
</dbReference>
<reference evidence="1 2" key="1">
    <citation type="submission" date="2017-06" db="EMBL/GenBank/DDBJ databases">
        <title>Draft genome of Pseudomonas nitroreducens DF05.</title>
        <authorList>
            <person name="Iyer R."/>
        </authorList>
    </citation>
    <scope>NUCLEOTIDE SEQUENCE [LARGE SCALE GENOMIC DNA]</scope>
    <source>
        <strain evidence="1 2">DF05</strain>
    </source>
</reference>
<comment type="caution">
    <text evidence="1">The sequence shown here is derived from an EMBL/GenBank/DDBJ whole genome shotgun (WGS) entry which is preliminary data.</text>
</comment>
<accession>A0A2D0AEP3</accession>
<dbReference type="EMBL" id="NJBA01000004">
    <property type="protein sequence ID" value="OWP50537.1"/>
    <property type="molecule type" value="Genomic_DNA"/>
</dbReference>
<name>A0A2D0AEP3_PSENT</name>
<protein>
    <submittedName>
        <fullName evidence="1">Uncharacterized protein</fullName>
    </submittedName>
</protein>
<proteinExistence type="predicted"/>
<dbReference type="RefSeq" id="WP_088417922.1">
    <property type="nucleotide sequence ID" value="NZ_NJBA01000004.1"/>
</dbReference>
<evidence type="ECO:0000313" key="2">
    <source>
        <dbReference type="Proteomes" id="UP000198145"/>
    </source>
</evidence>
<organism evidence="1 2">
    <name type="scientific">Pseudomonas nitroreducens</name>
    <dbReference type="NCBI Taxonomy" id="46680"/>
    <lineage>
        <taxon>Bacteria</taxon>
        <taxon>Pseudomonadati</taxon>
        <taxon>Pseudomonadota</taxon>
        <taxon>Gammaproteobacteria</taxon>
        <taxon>Pseudomonadales</taxon>
        <taxon>Pseudomonadaceae</taxon>
        <taxon>Pseudomonas</taxon>
    </lineage>
</organism>